<feature type="region of interest" description="Disordered" evidence="1">
    <location>
        <begin position="67"/>
        <end position="89"/>
    </location>
</feature>
<sequence>MRIAFVVLLGVLAFPSALLARDYPVCLRIYQGFADYYDECAYTSIPQCQASASGRAAECLVNPFYAGPAARSHRPRAHRSRAHRRNRHH</sequence>
<dbReference type="OrthoDB" id="8229016at2"/>
<reference evidence="2 3" key="1">
    <citation type="submission" date="2014-11" db="EMBL/GenBank/DDBJ databases">
        <title>Genomics and ecophysiology of heterotrophic nitrogen fixing bacteria isolated from estuarine surface water.</title>
        <authorList>
            <person name="Bentzon-Tilia M."/>
            <person name="Severin I."/>
            <person name="Hansen L.H."/>
            <person name="Riemann L."/>
        </authorList>
    </citation>
    <scope>NUCLEOTIDE SEQUENCE [LARGE SCALE GENOMIC DNA]</scope>
    <source>
        <strain evidence="2 3">BAL398</strain>
    </source>
</reference>
<dbReference type="Pfam" id="PF12071">
    <property type="entry name" value="DUF3551"/>
    <property type="match status" value="1"/>
</dbReference>
<feature type="compositionally biased region" description="Basic residues" evidence="1">
    <location>
        <begin position="71"/>
        <end position="89"/>
    </location>
</feature>
<evidence type="ECO:0000256" key="1">
    <source>
        <dbReference type="SAM" id="MobiDB-lite"/>
    </source>
</evidence>
<proteinExistence type="predicted"/>
<accession>A0A0D7E738</accession>
<dbReference type="PATRIC" id="fig|1076.23.peg.5846"/>
<evidence type="ECO:0000313" key="3">
    <source>
        <dbReference type="Proteomes" id="UP000032515"/>
    </source>
</evidence>
<dbReference type="RefSeq" id="WP_044416669.1">
    <property type="nucleotide sequence ID" value="NZ_JXXE01000564.1"/>
</dbReference>
<gene>
    <name evidence="2" type="ORF">OO17_24415</name>
</gene>
<evidence type="ECO:0000313" key="2">
    <source>
        <dbReference type="EMBL" id="KIZ36684.1"/>
    </source>
</evidence>
<comment type="caution">
    <text evidence="2">The sequence shown here is derived from an EMBL/GenBank/DDBJ whole genome shotgun (WGS) entry which is preliminary data.</text>
</comment>
<dbReference type="InterPro" id="IPR021937">
    <property type="entry name" value="DUF3551"/>
</dbReference>
<dbReference type="Proteomes" id="UP000032515">
    <property type="component" value="Unassembled WGS sequence"/>
</dbReference>
<dbReference type="AlphaFoldDB" id="A0A0D7E738"/>
<evidence type="ECO:0008006" key="4">
    <source>
        <dbReference type="Google" id="ProtNLM"/>
    </source>
</evidence>
<protein>
    <recommendedName>
        <fullName evidence="4">DUF3551 domain-containing protein</fullName>
    </recommendedName>
</protein>
<name>A0A0D7E738_RHOPL</name>
<dbReference type="EMBL" id="JXXE01000564">
    <property type="protein sequence ID" value="KIZ36684.1"/>
    <property type="molecule type" value="Genomic_DNA"/>
</dbReference>
<organism evidence="2 3">
    <name type="scientific">Rhodopseudomonas palustris</name>
    <dbReference type="NCBI Taxonomy" id="1076"/>
    <lineage>
        <taxon>Bacteria</taxon>
        <taxon>Pseudomonadati</taxon>
        <taxon>Pseudomonadota</taxon>
        <taxon>Alphaproteobacteria</taxon>
        <taxon>Hyphomicrobiales</taxon>
        <taxon>Nitrobacteraceae</taxon>
        <taxon>Rhodopseudomonas</taxon>
    </lineage>
</organism>